<evidence type="ECO:0000256" key="9">
    <source>
        <dbReference type="ARBA" id="ARBA00023204"/>
    </source>
</evidence>
<evidence type="ECO:0000259" key="15">
    <source>
        <dbReference type="PROSITE" id="PS50089"/>
    </source>
</evidence>
<feature type="domain" description="BRCT" evidence="16">
    <location>
        <begin position="944"/>
        <end position="1068"/>
    </location>
</feature>
<evidence type="ECO:0000313" key="17">
    <source>
        <dbReference type="EMBL" id="PRW56179.1"/>
    </source>
</evidence>
<evidence type="ECO:0000256" key="5">
    <source>
        <dbReference type="ARBA" id="ARBA00022737"/>
    </source>
</evidence>
<dbReference type="PROSITE" id="PS50089">
    <property type="entry name" value="ZF_RING_2"/>
    <property type="match status" value="1"/>
</dbReference>
<reference evidence="17 18" key="1">
    <citation type="journal article" date="2018" name="Plant J.">
        <title>Genome sequences of Chlorella sorokiniana UTEX 1602 and Micractinium conductrix SAG 241.80: implications to maltose excretion by a green alga.</title>
        <authorList>
            <person name="Arriola M.B."/>
            <person name="Velmurugan N."/>
            <person name="Zhang Y."/>
            <person name="Plunkett M.H."/>
            <person name="Hondzo H."/>
            <person name="Barney B.M."/>
        </authorList>
    </citation>
    <scope>NUCLEOTIDE SEQUENCE [LARGE SCALE GENOMIC DNA]</scope>
    <source>
        <strain evidence="18">UTEX 1602</strain>
    </source>
</reference>
<protein>
    <recommendedName>
        <fullName evidence="12">RING-type E3 ubiquitin transferase BRCA1</fullName>
    </recommendedName>
</protein>
<evidence type="ECO:0000256" key="4">
    <source>
        <dbReference type="ARBA" id="ARBA00022723"/>
    </source>
</evidence>
<evidence type="ECO:0000256" key="10">
    <source>
        <dbReference type="ARBA" id="ARBA00023242"/>
    </source>
</evidence>
<evidence type="ECO:0000256" key="14">
    <source>
        <dbReference type="SAM" id="MobiDB-lite"/>
    </source>
</evidence>
<keyword evidence="4" id="KW-0479">Metal-binding</keyword>
<gene>
    <name evidence="17" type="ORF">C2E21_5041</name>
</gene>
<keyword evidence="3" id="KW-0158">Chromosome</keyword>
<dbReference type="GO" id="GO:0000724">
    <property type="term" value="P:double-strand break repair via homologous recombination"/>
    <property type="evidence" value="ECO:0007669"/>
    <property type="project" value="TreeGrafter"/>
</dbReference>
<dbReference type="PANTHER" id="PTHR13763">
    <property type="entry name" value="BREAST CANCER TYPE 1 SUSCEPTIBILITY PROTEIN BRCA1"/>
    <property type="match status" value="1"/>
</dbReference>
<dbReference type="GO" id="GO:0008270">
    <property type="term" value="F:zinc ion binding"/>
    <property type="evidence" value="ECO:0007669"/>
    <property type="project" value="UniProtKB-KW"/>
</dbReference>
<dbReference type="SMART" id="SM00184">
    <property type="entry name" value="RING"/>
    <property type="match status" value="1"/>
</dbReference>
<evidence type="ECO:0000256" key="13">
    <source>
        <dbReference type="PROSITE-ProRule" id="PRU00175"/>
    </source>
</evidence>
<feature type="compositionally biased region" description="Low complexity" evidence="14">
    <location>
        <begin position="501"/>
        <end position="552"/>
    </location>
</feature>
<feature type="compositionally biased region" description="Polar residues" evidence="14">
    <location>
        <begin position="636"/>
        <end position="658"/>
    </location>
</feature>
<dbReference type="Gene3D" id="3.40.50.10190">
    <property type="entry name" value="BRCT domain"/>
    <property type="match status" value="1"/>
</dbReference>
<keyword evidence="7 13" id="KW-0863">Zinc-finger</keyword>
<feature type="compositionally biased region" description="Low complexity" evidence="14">
    <location>
        <begin position="332"/>
        <end position="363"/>
    </location>
</feature>
<proteinExistence type="predicted"/>
<dbReference type="PROSITE" id="PS50172">
    <property type="entry name" value="BRCT"/>
    <property type="match status" value="2"/>
</dbReference>
<dbReference type="AlphaFoldDB" id="A0A2P6TQ73"/>
<dbReference type="STRING" id="3076.A0A2P6TQ73"/>
<evidence type="ECO:0000256" key="2">
    <source>
        <dbReference type="ARBA" id="ARBA00004286"/>
    </source>
</evidence>
<dbReference type="InterPro" id="IPR013083">
    <property type="entry name" value="Znf_RING/FYVE/PHD"/>
</dbReference>
<sequence length="1094" mass="114749">MEGPSDPLERLMQAFDCSLCSETFRDAVCFPTTCGHYFCRECVIATLEGPGISKSECPVCHKPGWKNDLKVSYTVNNALVHAAGLRAEVQRGREAEARLRQRRGSGVQHAAAGAASGPSRPGSADPGAAAGRRLSHGEAGSSAGKRKRRGRSVPEQQEASGACAADGRQEQQAMLQPPADGQQQQEGAGWRERQPQRLWGRKKTPAPPAAPQAQQQRQQQQPPLRPPTASAPAARGAAKSDVTAAAAAMGAAGQGAPLQSAAAAAGEVPESPVPVLYDSDWEEQARAAPMGPATPEAIAALEAEVALLQQAIQLCDELPCLGGSAQRLPQQAEAGAAEEGAGAAGAAGTAAHVQQQPQQQQPPESQRAPLNEGQDVVIVPDTEEGSLQPSPPKPASAAAADSPGPAAACTAAAGQAAPQQQHGAAGAESASQQAQQAQRRQQRQDEQQPPQQQDDRKRRLSELQAAQAQQRALREGLTQEMEDEEGHRMSGRKRRKGGSGRAAPGSSRLGRPGDSAAKASTGAGASAPAQVQPAVQPVQQAAQQQGQHGAAQEPGRLSKTAAGDGDAVEVMWQVEGQLVPYVGRVLDVLPEGKHRIEYLDGEVATQDLDEEQWRLLLQEEYDEAEAEYQWQQQQASSSGDEFQLSSGSEGMHSGSQVSEAVASEEQLFQAAPQPAARPQALQQQQHVPRQRQPPKQQAKPSAARKRPLVPPPKFNQEPAQQAQQAQQLPQGSEQQMPEWLRQDPSSKSEQQHGWQQASEAAAQQFGRKHKEAGVSLEGQPTSGTVCPSSPEPEELLDGNEGQLAATAAAPAAAAAAAEGAAGTPGGSSRRCIAVSGLTNEIQQKLLTLRARLGGLTLEEQVSERTTHVLVPMDDRCCVKQRSMQYLLALAHGCWVVGHGWVDACLEAGHWLPERQYEARGLADMKGSLLVPAAARQRHAPGGGGGPGLFAGRRVFLTAPPAGSGGSRSNSTGSASKVALVAQMVAAEGGSLVRALGQGEGGGGRGAASPSPSPEGATLVVCLAQGPQEARLALKMGQKRYPGRLLHHQSWIFDSLCCGRCLDPADYVMTEQRPLPTGARLSLSQQPSQASASQV</sequence>
<dbReference type="InterPro" id="IPR001357">
    <property type="entry name" value="BRCT_dom"/>
</dbReference>
<dbReference type="InterPro" id="IPR017907">
    <property type="entry name" value="Znf_RING_CS"/>
</dbReference>
<feature type="domain" description="RING-type" evidence="15">
    <location>
        <begin position="17"/>
        <end position="61"/>
    </location>
</feature>
<feature type="region of interest" description="Disordered" evidence="14">
    <location>
        <begin position="626"/>
        <end position="796"/>
    </location>
</feature>
<keyword evidence="5" id="KW-0677">Repeat</keyword>
<feature type="region of interest" description="Disordered" evidence="14">
    <location>
        <begin position="331"/>
        <end position="563"/>
    </location>
</feature>
<evidence type="ECO:0000313" key="18">
    <source>
        <dbReference type="Proteomes" id="UP000239899"/>
    </source>
</evidence>
<dbReference type="OrthoDB" id="515953at2759"/>
<evidence type="ECO:0000256" key="1">
    <source>
        <dbReference type="ARBA" id="ARBA00004123"/>
    </source>
</evidence>
<dbReference type="InterPro" id="IPR031099">
    <property type="entry name" value="BRCA1-associated"/>
</dbReference>
<name>A0A2P6TQ73_CHLSO</name>
<dbReference type="PROSITE" id="PS00518">
    <property type="entry name" value="ZF_RING_1"/>
    <property type="match status" value="1"/>
</dbReference>
<dbReference type="SUPFAM" id="SSF57850">
    <property type="entry name" value="RING/U-box"/>
    <property type="match status" value="1"/>
</dbReference>
<dbReference type="EMBL" id="LHPG02000009">
    <property type="protein sequence ID" value="PRW56179.1"/>
    <property type="molecule type" value="Genomic_DNA"/>
</dbReference>
<feature type="compositionally biased region" description="Low complexity" evidence="14">
    <location>
        <begin position="669"/>
        <end position="687"/>
    </location>
</feature>
<dbReference type="Pfam" id="PF00097">
    <property type="entry name" value="zf-C3HC4"/>
    <property type="match status" value="1"/>
</dbReference>
<dbReference type="Proteomes" id="UP000239899">
    <property type="component" value="Unassembled WGS sequence"/>
</dbReference>
<keyword evidence="10" id="KW-0539">Nucleus</keyword>
<evidence type="ECO:0000256" key="8">
    <source>
        <dbReference type="ARBA" id="ARBA00022833"/>
    </source>
</evidence>
<evidence type="ECO:0000256" key="3">
    <source>
        <dbReference type="ARBA" id="ARBA00022454"/>
    </source>
</evidence>
<dbReference type="PANTHER" id="PTHR13763:SF0">
    <property type="entry name" value="BREAST CANCER TYPE 1 SUSCEPTIBILITY PROTEIN"/>
    <property type="match status" value="1"/>
</dbReference>
<keyword evidence="11" id="KW-0131">Cell cycle</keyword>
<keyword evidence="9" id="KW-0234">DNA repair</keyword>
<comment type="caution">
    <text evidence="17">The sequence shown here is derived from an EMBL/GenBank/DDBJ whole genome shotgun (WGS) entry which is preliminary data.</text>
</comment>
<evidence type="ECO:0000256" key="11">
    <source>
        <dbReference type="ARBA" id="ARBA00023306"/>
    </source>
</evidence>
<feature type="compositionally biased region" description="Low complexity" evidence="14">
    <location>
        <begin position="211"/>
        <end position="238"/>
    </location>
</feature>
<dbReference type="GO" id="GO:0004842">
    <property type="term" value="F:ubiquitin-protein transferase activity"/>
    <property type="evidence" value="ECO:0007669"/>
    <property type="project" value="TreeGrafter"/>
</dbReference>
<keyword evidence="8" id="KW-0862">Zinc</keyword>
<keyword evidence="18" id="KW-1185">Reference proteome</keyword>
<feature type="compositionally biased region" description="Low complexity" evidence="14">
    <location>
        <begin position="716"/>
        <end position="735"/>
    </location>
</feature>
<accession>A0A2P6TQ73</accession>
<feature type="compositionally biased region" description="Basic residues" evidence="14">
    <location>
        <begin position="489"/>
        <end position="498"/>
    </location>
</feature>
<feature type="compositionally biased region" description="Basic and acidic residues" evidence="14">
    <location>
        <begin position="740"/>
        <end position="750"/>
    </location>
</feature>
<dbReference type="InterPro" id="IPR036420">
    <property type="entry name" value="BRCT_dom_sf"/>
</dbReference>
<feature type="compositionally biased region" description="Polar residues" evidence="14">
    <location>
        <begin position="778"/>
        <end position="787"/>
    </location>
</feature>
<evidence type="ECO:0000256" key="12">
    <source>
        <dbReference type="ARBA" id="ARBA00031556"/>
    </source>
</evidence>
<organism evidence="17 18">
    <name type="scientific">Chlorella sorokiniana</name>
    <name type="common">Freshwater green alga</name>
    <dbReference type="NCBI Taxonomy" id="3076"/>
    <lineage>
        <taxon>Eukaryota</taxon>
        <taxon>Viridiplantae</taxon>
        <taxon>Chlorophyta</taxon>
        <taxon>core chlorophytes</taxon>
        <taxon>Trebouxiophyceae</taxon>
        <taxon>Chlorellales</taxon>
        <taxon>Chlorellaceae</taxon>
        <taxon>Chlorella clade</taxon>
        <taxon>Chlorella</taxon>
    </lineage>
</organism>
<keyword evidence="6" id="KW-0227">DNA damage</keyword>
<evidence type="ECO:0000256" key="7">
    <source>
        <dbReference type="ARBA" id="ARBA00022771"/>
    </source>
</evidence>
<evidence type="ECO:0000259" key="16">
    <source>
        <dbReference type="PROSITE" id="PS50172"/>
    </source>
</evidence>
<dbReference type="SMART" id="SM00292">
    <property type="entry name" value="BRCT"/>
    <property type="match status" value="2"/>
</dbReference>
<dbReference type="GO" id="GO:0005634">
    <property type="term" value="C:nucleus"/>
    <property type="evidence" value="ECO:0007669"/>
    <property type="project" value="UniProtKB-SubCell"/>
</dbReference>
<feature type="region of interest" description="Disordered" evidence="14">
    <location>
        <begin position="95"/>
        <end position="238"/>
    </location>
</feature>
<feature type="compositionally biased region" description="Low complexity" evidence="14">
    <location>
        <begin position="462"/>
        <end position="471"/>
    </location>
</feature>
<dbReference type="SUPFAM" id="SSF52113">
    <property type="entry name" value="BRCT domain"/>
    <property type="match status" value="1"/>
</dbReference>
<dbReference type="Gene3D" id="3.30.40.10">
    <property type="entry name" value="Zinc/RING finger domain, C3HC4 (zinc finger)"/>
    <property type="match status" value="1"/>
</dbReference>
<dbReference type="GO" id="GO:0045944">
    <property type="term" value="P:positive regulation of transcription by RNA polymerase II"/>
    <property type="evidence" value="ECO:0007669"/>
    <property type="project" value="TreeGrafter"/>
</dbReference>
<evidence type="ECO:0000256" key="6">
    <source>
        <dbReference type="ARBA" id="ARBA00022763"/>
    </source>
</evidence>
<feature type="compositionally biased region" description="Low complexity" evidence="14">
    <location>
        <begin position="395"/>
        <end position="439"/>
    </location>
</feature>
<comment type="subcellular location">
    <subcellularLocation>
        <location evidence="2">Chromosome</location>
    </subcellularLocation>
    <subcellularLocation>
        <location evidence="1">Nucleus</location>
    </subcellularLocation>
</comment>
<feature type="compositionally biased region" description="Low complexity" evidence="14">
    <location>
        <begin position="110"/>
        <end position="132"/>
    </location>
</feature>
<dbReference type="GO" id="GO:0005694">
    <property type="term" value="C:chromosome"/>
    <property type="evidence" value="ECO:0007669"/>
    <property type="project" value="UniProtKB-SubCell"/>
</dbReference>
<dbReference type="InterPro" id="IPR001841">
    <property type="entry name" value="Znf_RING"/>
</dbReference>
<feature type="domain" description="BRCT" evidence="16">
    <location>
        <begin position="832"/>
        <end position="918"/>
    </location>
</feature>
<dbReference type="InterPro" id="IPR018957">
    <property type="entry name" value="Znf_C3HC4_RING-type"/>
</dbReference>
<feature type="region of interest" description="Disordered" evidence="14">
    <location>
        <begin position="995"/>
        <end position="1014"/>
    </location>
</feature>
<dbReference type="Pfam" id="PF00533">
    <property type="entry name" value="BRCT"/>
    <property type="match status" value="1"/>
</dbReference>